<evidence type="ECO:0000313" key="1">
    <source>
        <dbReference type="EMBL" id="GAI03766.1"/>
    </source>
</evidence>
<proteinExistence type="predicted"/>
<dbReference type="EMBL" id="BARV01012419">
    <property type="protein sequence ID" value="GAI03766.1"/>
    <property type="molecule type" value="Genomic_DNA"/>
</dbReference>
<gene>
    <name evidence="1" type="ORF">S06H3_23011</name>
</gene>
<accession>X1LD33</accession>
<dbReference type="AlphaFoldDB" id="X1LD33"/>
<feature type="non-terminal residue" evidence="1">
    <location>
        <position position="1"/>
    </location>
</feature>
<organism evidence="1">
    <name type="scientific">marine sediment metagenome</name>
    <dbReference type="NCBI Taxonomy" id="412755"/>
    <lineage>
        <taxon>unclassified sequences</taxon>
        <taxon>metagenomes</taxon>
        <taxon>ecological metagenomes</taxon>
    </lineage>
</organism>
<reference evidence="1" key="1">
    <citation type="journal article" date="2014" name="Front. Microbiol.">
        <title>High frequency of phylogenetically diverse reductive dehalogenase-homologous genes in deep subseafloor sedimentary metagenomes.</title>
        <authorList>
            <person name="Kawai M."/>
            <person name="Futagami T."/>
            <person name="Toyoda A."/>
            <person name="Takaki Y."/>
            <person name="Nishi S."/>
            <person name="Hori S."/>
            <person name="Arai W."/>
            <person name="Tsubouchi T."/>
            <person name="Morono Y."/>
            <person name="Uchiyama I."/>
            <person name="Ito T."/>
            <person name="Fujiyama A."/>
            <person name="Inagaki F."/>
            <person name="Takami H."/>
        </authorList>
    </citation>
    <scope>NUCLEOTIDE SEQUENCE</scope>
    <source>
        <strain evidence="1">Expedition CK06-06</strain>
    </source>
</reference>
<protein>
    <submittedName>
        <fullName evidence="1">Uncharacterized protein</fullName>
    </submittedName>
</protein>
<sequence>TGYSQSQVTNPADVIPVSYVIDIAELKVNAVVRAVAHSGTQ</sequence>
<name>X1LD33_9ZZZZ</name>
<comment type="caution">
    <text evidence="1">The sequence shown here is derived from an EMBL/GenBank/DDBJ whole genome shotgun (WGS) entry which is preliminary data.</text>
</comment>